<keyword evidence="6" id="KW-1185">Reference proteome</keyword>
<feature type="compositionally biased region" description="Pro residues" evidence="3">
    <location>
        <begin position="148"/>
        <end position="165"/>
    </location>
</feature>
<feature type="domain" description="Zn(2)-C6 fungal-type" evidence="4">
    <location>
        <begin position="11"/>
        <end position="39"/>
    </location>
</feature>
<feature type="compositionally biased region" description="Polar residues" evidence="3">
    <location>
        <begin position="109"/>
        <end position="134"/>
    </location>
</feature>
<protein>
    <recommendedName>
        <fullName evidence="4">Zn(2)-C6 fungal-type domain-containing protein</fullName>
    </recommendedName>
</protein>
<evidence type="ECO:0000313" key="5">
    <source>
        <dbReference type="EMBL" id="GAB0136880.1"/>
    </source>
</evidence>
<evidence type="ECO:0000313" key="6">
    <source>
        <dbReference type="Proteomes" id="UP001562357"/>
    </source>
</evidence>
<proteinExistence type="predicted"/>
<dbReference type="PROSITE" id="PS50048">
    <property type="entry name" value="ZN2_CY6_FUNGAL_2"/>
    <property type="match status" value="1"/>
</dbReference>
<dbReference type="InterPro" id="IPR036864">
    <property type="entry name" value="Zn2-C6_fun-type_DNA-bd_sf"/>
</dbReference>
<dbReference type="Pfam" id="PF11951">
    <property type="entry name" value="Fungal_trans_2"/>
    <property type="match status" value="1"/>
</dbReference>
<feature type="region of interest" description="Disordered" evidence="3">
    <location>
        <begin position="427"/>
        <end position="448"/>
    </location>
</feature>
<organism evidence="5 6">
    <name type="scientific">Epichloe bromicola</name>
    <dbReference type="NCBI Taxonomy" id="79588"/>
    <lineage>
        <taxon>Eukaryota</taxon>
        <taxon>Fungi</taxon>
        <taxon>Dikarya</taxon>
        <taxon>Ascomycota</taxon>
        <taxon>Pezizomycotina</taxon>
        <taxon>Sordariomycetes</taxon>
        <taxon>Hypocreomycetidae</taxon>
        <taxon>Hypocreales</taxon>
        <taxon>Clavicipitaceae</taxon>
        <taxon>Epichloe</taxon>
    </lineage>
</organism>
<comment type="subcellular location">
    <subcellularLocation>
        <location evidence="1">Nucleus</location>
    </subcellularLocation>
</comment>
<feature type="region of interest" description="Disordered" evidence="3">
    <location>
        <begin position="60"/>
        <end position="175"/>
    </location>
</feature>
<dbReference type="PANTHER" id="PTHR37534:SF44">
    <property type="entry name" value="ZN(II)2CYS6 TRANSCRIPTION FACTOR (EUROFUNG)"/>
    <property type="match status" value="1"/>
</dbReference>
<dbReference type="Proteomes" id="UP001562357">
    <property type="component" value="Unassembled WGS sequence"/>
</dbReference>
<dbReference type="PROSITE" id="PS00463">
    <property type="entry name" value="ZN2_CY6_FUNGAL_1"/>
    <property type="match status" value="1"/>
</dbReference>
<name>A0ABQ0CTV7_9HYPO</name>
<dbReference type="EMBL" id="BAAFGZ010000229">
    <property type="protein sequence ID" value="GAB0136880.1"/>
    <property type="molecule type" value="Genomic_DNA"/>
</dbReference>
<dbReference type="InterPro" id="IPR021858">
    <property type="entry name" value="Fun_TF"/>
</dbReference>
<feature type="compositionally biased region" description="Low complexity" evidence="3">
    <location>
        <begin position="430"/>
        <end position="448"/>
    </location>
</feature>
<evidence type="ECO:0000256" key="2">
    <source>
        <dbReference type="ARBA" id="ARBA00023242"/>
    </source>
</evidence>
<dbReference type="Gene3D" id="4.10.240.10">
    <property type="entry name" value="Zn(2)-C6 fungal-type DNA-binding domain"/>
    <property type="match status" value="1"/>
</dbReference>
<dbReference type="SUPFAM" id="SSF57701">
    <property type="entry name" value="Zn2/Cys6 DNA-binding domain"/>
    <property type="match status" value="1"/>
</dbReference>
<dbReference type="InterPro" id="IPR001138">
    <property type="entry name" value="Zn2Cys6_DnaBD"/>
</dbReference>
<dbReference type="PANTHER" id="PTHR37534">
    <property type="entry name" value="TRANSCRIPTIONAL ACTIVATOR PROTEIN UGA3"/>
    <property type="match status" value="1"/>
</dbReference>
<dbReference type="Pfam" id="PF00172">
    <property type="entry name" value="Zn_clus"/>
    <property type="match status" value="1"/>
</dbReference>
<evidence type="ECO:0000259" key="4">
    <source>
        <dbReference type="PROSITE" id="PS50048"/>
    </source>
</evidence>
<evidence type="ECO:0000256" key="3">
    <source>
        <dbReference type="SAM" id="MobiDB-lite"/>
    </source>
</evidence>
<comment type="caution">
    <text evidence="5">The sequence shown here is derived from an EMBL/GenBank/DDBJ whole genome shotgun (WGS) entry which is preliminary data.</text>
</comment>
<gene>
    <name evidence="5" type="primary">g5167</name>
    <name evidence="5" type="ORF">EsDP_00005167</name>
</gene>
<evidence type="ECO:0000256" key="1">
    <source>
        <dbReference type="ARBA" id="ARBA00004123"/>
    </source>
</evidence>
<keyword evidence="2" id="KW-0539">Nucleus</keyword>
<feature type="compositionally biased region" description="Basic and acidic residues" evidence="3">
    <location>
        <begin position="78"/>
        <end position="90"/>
    </location>
</feature>
<dbReference type="CDD" id="cd00067">
    <property type="entry name" value="GAL4"/>
    <property type="match status" value="1"/>
</dbReference>
<sequence>MSTPRNRFHDGCWTCKAKRFQCDRTRPHCLTCTQKGFTCEGYEMRLKWGAGIASRGRFAGASQPVETAIPPRPKGRHRDLVRDERRREAAKASTRSDVSARVDVVDAANQVTSSESENISSPPQLGCGNPSQGPQHDPERGKTAKLPSPSPSPSPSSPPPSPSPSPSSSAGKIPPWISKQGQEEVRLFEEFGEYGINTLHSTSVNDQDNILAKNFPTLCQHSEALCATCLTIQASLCPRPTVQRRFLTYFNTALITFRTELGKSVSQLRDGTFAAGLMLSTIGLSLGCAWTMHLHGIYSVVLTRGLQEPLKSHTPIRQHLIEVLGYLDLPGFAVGRQNPSIGVWRMHCREPGYICRPPRLDSVEFVSGLPRSLLDLLSAIDAMEISEEDLWDWPGAPGSLTQCHLWEAYRLAGILSLRNPRLYTRIQGNQPSSPSIDGSSQASSGSRRATPASTVVIVTRVIGHIDAITRAYLAPDAHKDSLLFNAIDYPLIVAGIEADVMSDKPELKEAIKSCFAVREEAFKFPSRGAQLLSLMEEWWTCYARDEITIDDLATSRGLELGLL</sequence>
<accession>A0ABQ0CTV7</accession>
<dbReference type="SMART" id="SM00066">
    <property type="entry name" value="GAL4"/>
    <property type="match status" value="1"/>
</dbReference>
<reference evidence="6" key="1">
    <citation type="submission" date="2024-06" db="EMBL/GenBank/DDBJ databases">
        <title>Draft Genome Sequences of Epichloe bromicola Strains Isolated from Elymus ciliaris.</title>
        <authorList>
            <consortium name="Epichloe bromicola genome sequencing consortium"/>
            <person name="Miura A."/>
            <person name="Imano S."/>
            <person name="Ashida A."/>
            <person name="Sato I."/>
            <person name="Chiba S."/>
            <person name="Tanaka A."/>
            <person name="Camagna M."/>
            <person name="Takemoto D."/>
        </authorList>
    </citation>
    <scope>NUCLEOTIDE SEQUENCE [LARGE SCALE GENOMIC DNA]</scope>
    <source>
        <strain evidence="6">DP</strain>
    </source>
</reference>